<dbReference type="Gene3D" id="1.10.510.10">
    <property type="entry name" value="Transferase(Phosphotransferase) domain 1"/>
    <property type="match status" value="1"/>
</dbReference>
<feature type="transmembrane region" description="Helical" evidence="8">
    <location>
        <begin position="298"/>
        <end position="316"/>
    </location>
</feature>
<evidence type="ECO:0000256" key="5">
    <source>
        <dbReference type="ARBA" id="ARBA00022840"/>
    </source>
</evidence>
<sequence>MARALGTHYLVEEEIGRGAVGAVYRGTDTEAKTEVAFKELDRQLAQNTHTRMGFMDDQDRIRSVAGHPNVAGTLDLLYEGKRVTVVTEYLPGGDLRQRMAGLDALLPSQVAEIGAGVARGLAAVHEQLAAGHGNVRPENVLFTADSTPKLTDFGTTWRAAAADFGRRVAYLPPEFDPASPATPAGDVFALGVVLYELSCGALPFRDHRPQERRGAHPVPPQGIDPDLWNLVARMLAPDPAARPAAGDVADMLTLLEPALRSAPIARPPVPEPATGPFTTSPPPPPSGVPMAKRRRRTVVLAVASVVVVLVGGFLVFRPGDDAPPTAGPLATGTTTPPAAPVTTVAVTTTKPLTTVPDFVGKSLADVQKILPSVEPESVVDESVPAGTVVAQDPKAGEPFTGKVKVSVAQKGAITYLAAMPASTSYWSDKDTVAHIAGNEYLHSLSSSTSACHETWTVEYNLSKKARKIEAVAGIDDNSTDSSLQVQLEMFADGVRIVDERLAFGKETKISHDLAGVLRLKIQWRGIPAKKCPTPNEFVLGDAKLLLLPGDSLLSTSPTTTTTTFR</sequence>
<dbReference type="SUPFAM" id="SSF49785">
    <property type="entry name" value="Galactose-binding domain-like"/>
    <property type="match status" value="1"/>
</dbReference>
<protein>
    <recommendedName>
        <fullName evidence="1">non-specific serine/threonine protein kinase</fullName>
        <ecNumber evidence="1">2.7.11.1</ecNumber>
    </recommendedName>
</protein>
<dbReference type="PROSITE" id="PS51178">
    <property type="entry name" value="PASTA"/>
    <property type="match status" value="1"/>
</dbReference>
<feature type="domain" description="PASTA" evidence="10">
    <location>
        <begin position="349"/>
        <end position="409"/>
    </location>
</feature>
<dbReference type="SUPFAM" id="SSF56112">
    <property type="entry name" value="Protein kinase-like (PK-like)"/>
    <property type="match status" value="1"/>
</dbReference>
<evidence type="ECO:0000256" key="7">
    <source>
        <dbReference type="SAM" id="MobiDB-lite"/>
    </source>
</evidence>
<dbReference type="RefSeq" id="WP_191305368.1">
    <property type="nucleotide sequence ID" value="NZ_BNAR01000026.1"/>
</dbReference>
<dbReference type="CDD" id="cd06577">
    <property type="entry name" value="PASTA_pknB"/>
    <property type="match status" value="1"/>
</dbReference>
<feature type="compositionally biased region" description="Pro residues" evidence="7">
    <location>
        <begin position="265"/>
        <end position="287"/>
    </location>
</feature>
<dbReference type="PANTHER" id="PTHR43671:SF13">
    <property type="entry name" value="SERINE_THREONINE-PROTEIN KINASE NEK2"/>
    <property type="match status" value="1"/>
</dbReference>
<evidence type="ECO:0000256" key="4">
    <source>
        <dbReference type="ARBA" id="ARBA00022777"/>
    </source>
</evidence>
<keyword evidence="6" id="KW-0675">Receptor</keyword>
<keyword evidence="2" id="KW-0808">Transferase</keyword>
<dbReference type="PROSITE" id="PS50011">
    <property type="entry name" value="PROTEIN_KINASE_DOM"/>
    <property type="match status" value="1"/>
</dbReference>
<accession>A0ABQ3MUJ8</accession>
<dbReference type="InterPro" id="IPR011009">
    <property type="entry name" value="Kinase-like_dom_sf"/>
</dbReference>
<dbReference type="EMBL" id="BNAR01000026">
    <property type="protein sequence ID" value="GHH61540.1"/>
    <property type="molecule type" value="Genomic_DNA"/>
</dbReference>
<gene>
    <name evidence="11" type="ORF">GCM10017774_87870</name>
</gene>
<dbReference type="InterPro" id="IPR013222">
    <property type="entry name" value="Glyco_hyd_98_carb-bd"/>
</dbReference>
<evidence type="ECO:0000256" key="3">
    <source>
        <dbReference type="ARBA" id="ARBA00022741"/>
    </source>
</evidence>
<evidence type="ECO:0000256" key="8">
    <source>
        <dbReference type="SAM" id="Phobius"/>
    </source>
</evidence>
<evidence type="ECO:0000256" key="2">
    <source>
        <dbReference type="ARBA" id="ARBA00022679"/>
    </source>
</evidence>
<feature type="region of interest" description="Disordered" evidence="7">
    <location>
        <begin position="264"/>
        <end position="290"/>
    </location>
</feature>
<dbReference type="SMART" id="SM00740">
    <property type="entry name" value="PASTA"/>
    <property type="match status" value="1"/>
</dbReference>
<evidence type="ECO:0000259" key="10">
    <source>
        <dbReference type="PROSITE" id="PS51178"/>
    </source>
</evidence>
<dbReference type="InterPro" id="IPR008979">
    <property type="entry name" value="Galactose-bd-like_sf"/>
</dbReference>
<organism evidence="11 12">
    <name type="scientific">Lentzea cavernae</name>
    <dbReference type="NCBI Taxonomy" id="2020703"/>
    <lineage>
        <taxon>Bacteria</taxon>
        <taxon>Bacillati</taxon>
        <taxon>Actinomycetota</taxon>
        <taxon>Actinomycetes</taxon>
        <taxon>Pseudonocardiales</taxon>
        <taxon>Pseudonocardiaceae</taxon>
        <taxon>Lentzea</taxon>
    </lineage>
</organism>
<dbReference type="InterPro" id="IPR005543">
    <property type="entry name" value="PASTA_dom"/>
</dbReference>
<keyword evidence="5" id="KW-0067">ATP-binding</keyword>
<evidence type="ECO:0000256" key="6">
    <source>
        <dbReference type="ARBA" id="ARBA00023170"/>
    </source>
</evidence>
<evidence type="ECO:0000256" key="1">
    <source>
        <dbReference type="ARBA" id="ARBA00012513"/>
    </source>
</evidence>
<keyword evidence="8" id="KW-0812">Transmembrane</keyword>
<keyword evidence="8" id="KW-0472">Membrane</keyword>
<dbReference type="Pfam" id="PF00069">
    <property type="entry name" value="Pkinase"/>
    <property type="match status" value="1"/>
</dbReference>
<dbReference type="Gene3D" id="2.60.120.1060">
    <property type="entry name" value="NPCBM/NEW2 domain"/>
    <property type="match status" value="1"/>
</dbReference>
<keyword evidence="3" id="KW-0547">Nucleotide-binding</keyword>
<evidence type="ECO:0000313" key="12">
    <source>
        <dbReference type="Proteomes" id="UP000605568"/>
    </source>
</evidence>
<keyword evidence="8" id="KW-1133">Transmembrane helix</keyword>
<keyword evidence="4" id="KW-0418">Kinase</keyword>
<dbReference type="CDD" id="cd14014">
    <property type="entry name" value="STKc_PknB_like"/>
    <property type="match status" value="1"/>
</dbReference>
<reference evidence="12" key="1">
    <citation type="journal article" date="2019" name="Int. J. Syst. Evol. Microbiol.">
        <title>The Global Catalogue of Microorganisms (GCM) 10K type strain sequencing project: providing services to taxonomists for standard genome sequencing and annotation.</title>
        <authorList>
            <consortium name="The Broad Institute Genomics Platform"/>
            <consortium name="The Broad Institute Genome Sequencing Center for Infectious Disease"/>
            <person name="Wu L."/>
            <person name="Ma J."/>
        </authorList>
    </citation>
    <scope>NUCLEOTIDE SEQUENCE [LARGE SCALE GENOMIC DNA]</scope>
    <source>
        <strain evidence="12">CGMCC 4.7367</strain>
    </source>
</reference>
<dbReference type="InterPro" id="IPR050660">
    <property type="entry name" value="NEK_Ser/Thr_kinase"/>
</dbReference>
<name>A0ABQ3MUJ8_9PSEU</name>
<dbReference type="InterPro" id="IPR038637">
    <property type="entry name" value="NPCBM_sf"/>
</dbReference>
<dbReference type="PANTHER" id="PTHR43671">
    <property type="entry name" value="SERINE/THREONINE-PROTEIN KINASE NEK"/>
    <property type="match status" value="1"/>
</dbReference>
<dbReference type="Gene3D" id="3.30.10.20">
    <property type="match status" value="1"/>
</dbReference>
<dbReference type="Pfam" id="PF08305">
    <property type="entry name" value="NPCBM"/>
    <property type="match status" value="1"/>
</dbReference>
<evidence type="ECO:0000259" key="9">
    <source>
        <dbReference type="PROSITE" id="PS50011"/>
    </source>
</evidence>
<keyword evidence="12" id="KW-1185">Reference proteome</keyword>
<comment type="caution">
    <text evidence="11">The sequence shown here is derived from an EMBL/GenBank/DDBJ whole genome shotgun (WGS) entry which is preliminary data.</text>
</comment>
<dbReference type="Pfam" id="PF03793">
    <property type="entry name" value="PASTA"/>
    <property type="match status" value="1"/>
</dbReference>
<proteinExistence type="predicted"/>
<feature type="domain" description="Protein kinase" evidence="9">
    <location>
        <begin position="9"/>
        <end position="259"/>
    </location>
</feature>
<dbReference type="InterPro" id="IPR000719">
    <property type="entry name" value="Prot_kinase_dom"/>
</dbReference>
<dbReference type="Proteomes" id="UP000605568">
    <property type="component" value="Unassembled WGS sequence"/>
</dbReference>
<dbReference type="EC" id="2.7.11.1" evidence="1"/>
<evidence type="ECO:0000313" key="11">
    <source>
        <dbReference type="EMBL" id="GHH61540.1"/>
    </source>
</evidence>